<evidence type="ECO:0000256" key="2">
    <source>
        <dbReference type="ARBA" id="ARBA00008226"/>
    </source>
</evidence>
<feature type="domain" description="FDX-ACB" evidence="14">
    <location>
        <begin position="323"/>
        <end position="410"/>
    </location>
</feature>
<dbReference type="SUPFAM" id="SSF55681">
    <property type="entry name" value="Class II aaRS and biotin synthetases"/>
    <property type="match status" value="1"/>
</dbReference>
<dbReference type="GO" id="GO:0006432">
    <property type="term" value="P:phenylalanyl-tRNA aminoacylation"/>
    <property type="evidence" value="ECO:0007669"/>
    <property type="project" value="TreeGrafter"/>
</dbReference>
<dbReference type="GO" id="GO:0005524">
    <property type="term" value="F:ATP binding"/>
    <property type="evidence" value="ECO:0007669"/>
    <property type="project" value="UniProtKB-KW"/>
</dbReference>
<evidence type="ECO:0000256" key="11">
    <source>
        <dbReference type="ARBA" id="ARBA00031194"/>
    </source>
</evidence>
<evidence type="ECO:0000256" key="5">
    <source>
        <dbReference type="ARBA" id="ARBA00022741"/>
    </source>
</evidence>
<comment type="similarity">
    <text evidence="2">Belongs to the class-II aminoacyl-tRNA synthetase family.</text>
</comment>
<dbReference type="PROSITE" id="PS51447">
    <property type="entry name" value="FDX_ACB"/>
    <property type="match status" value="1"/>
</dbReference>
<dbReference type="EC" id="6.1.1.20" evidence="3"/>
<evidence type="ECO:0000256" key="3">
    <source>
        <dbReference type="ARBA" id="ARBA00012814"/>
    </source>
</evidence>
<evidence type="ECO:0000256" key="12">
    <source>
        <dbReference type="ARBA" id="ARBA00049255"/>
    </source>
</evidence>
<dbReference type="Gene3D" id="3.30.930.10">
    <property type="entry name" value="Bira Bifunctional Protein, Domain 2"/>
    <property type="match status" value="2"/>
</dbReference>
<evidence type="ECO:0000256" key="7">
    <source>
        <dbReference type="ARBA" id="ARBA00022917"/>
    </source>
</evidence>
<feature type="domain" description="Aminoacyl-transfer RNA synthetases class-II family profile" evidence="13">
    <location>
        <begin position="179"/>
        <end position="300"/>
    </location>
</feature>
<dbReference type="InterPro" id="IPR002319">
    <property type="entry name" value="Phenylalanyl-tRNA_Synthase"/>
</dbReference>
<dbReference type="SMART" id="SM00896">
    <property type="entry name" value="FDX-ACB"/>
    <property type="match status" value="1"/>
</dbReference>
<dbReference type="EMBL" id="CASHTH010001023">
    <property type="protein sequence ID" value="CAI8010291.1"/>
    <property type="molecule type" value="Genomic_DNA"/>
</dbReference>
<dbReference type="InterPro" id="IPR006195">
    <property type="entry name" value="aa-tRNA-synth_II"/>
</dbReference>
<proteinExistence type="inferred from homology"/>
<keyword evidence="6" id="KW-0067">ATP-binding</keyword>
<dbReference type="InterPro" id="IPR045864">
    <property type="entry name" value="aa-tRNA-synth_II/BPL/LPL"/>
</dbReference>
<gene>
    <name evidence="15" type="ORF">GBAR_LOCUS6782</name>
</gene>
<protein>
    <recommendedName>
        <fullName evidence="3">phenylalanine--tRNA ligase</fullName>
        <ecNumber evidence="3">6.1.1.20</ecNumber>
    </recommendedName>
    <alternativeName>
        <fullName evidence="11">Phenylalanyl-tRNA synthetase</fullName>
    </alternativeName>
</protein>
<comment type="subcellular location">
    <subcellularLocation>
        <location evidence="1">Mitochondrion matrix</location>
    </subcellularLocation>
</comment>
<accession>A0AA35RGJ8</accession>
<evidence type="ECO:0000259" key="13">
    <source>
        <dbReference type="PROSITE" id="PS50862"/>
    </source>
</evidence>
<reference evidence="15" key="1">
    <citation type="submission" date="2023-03" db="EMBL/GenBank/DDBJ databases">
        <authorList>
            <person name="Steffen K."/>
            <person name="Cardenas P."/>
        </authorList>
    </citation>
    <scope>NUCLEOTIDE SEQUENCE</scope>
</reference>
<dbReference type="Pfam" id="PF01409">
    <property type="entry name" value="tRNA-synt_2d"/>
    <property type="match status" value="1"/>
</dbReference>
<organism evidence="15 16">
    <name type="scientific">Geodia barretti</name>
    <name type="common">Barrett's horny sponge</name>
    <dbReference type="NCBI Taxonomy" id="519541"/>
    <lineage>
        <taxon>Eukaryota</taxon>
        <taxon>Metazoa</taxon>
        <taxon>Porifera</taxon>
        <taxon>Demospongiae</taxon>
        <taxon>Heteroscleromorpha</taxon>
        <taxon>Tetractinellida</taxon>
        <taxon>Astrophorina</taxon>
        <taxon>Geodiidae</taxon>
        <taxon>Geodia</taxon>
    </lineage>
</organism>
<name>A0AA35RGJ8_GEOBA</name>
<keyword evidence="7" id="KW-0648">Protein biosynthesis</keyword>
<dbReference type="PANTHER" id="PTHR11538">
    <property type="entry name" value="PHENYLALANYL-TRNA SYNTHETASE"/>
    <property type="match status" value="1"/>
</dbReference>
<dbReference type="GO" id="GO:0005759">
    <property type="term" value="C:mitochondrial matrix"/>
    <property type="evidence" value="ECO:0007669"/>
    <property type="project" value="UniProtKB-SubCell"/>
</dbReference>
<keyword evidence="5" id="KW-0547">Nucleotide-binding</keyword>
<evidence type="ECO:0000313" key="16">
    <source>
        <dbReference type="Proteomes" id="UP001174909"/>
    </source>
</evidence>
<keyword evidence="10" id="KW-0030">Aminoacyl-tRNA synthetase</keyword>
<dbReference type="AlphaFoldDB" id="A0AA35RGJ8"/>
<evidence type="ECO:0000256" key="6">
    <source>
        <dbReference type="ARBA" id="ARBA00022840"/>
    </source>
</evidence>
<comment type="catalytic activity">
    <reaction evidence="12">
        <text>tRNA(Phe) + L-phenylalanine + ATP = L-phenylalanyl-tRNA(Phe) + AMP + diphosphate + H(+)</text>
        <dbReference type="Rhea" id="RHEA:19413"/>
        <dbReference type="Rhea" id="RHEA-COMP:9668"/>
        <dbReference type="Rhea" id="RHEA-COMP:9699"/>
        <dbReference type="ChEBI" id="CHEBI:15378"/>
        <dbReference type="ChEBI" id="CHEBI:30616"/>
        <dbReference type="ChEBI" id="CHEBI:33019"/>
        <dbReference type="ChEBI" id="CHEBI:58095"/>
        <dbReference type="ChEBI" id="CHEBI:78442"/>
        <dbReference type="ChEBI" id="CHEBI:78531"/>
        <dbReference type="ChEBI" id="CHEBI:456215"/>
        <dbReference type="EC" id="6.1.1.20"/>
    </reaction>
</comment>
<evidence type="ECO:0000313" key="15">
    <source>
        <dbReference type="EMBL" id="CAI8010291.1"/>
    </source>
</evidence>
<dbReference type="GO" id="GO:0000049">
    <property type="term" value="F:tRNA binding"/>
    <property type="evidence" value="ECO:0007669"/>
    <property type="project" value="InterPro"/>
</dbReference>
<dbReference type="GO" id="GO:0004826">
    <property type="term" value="F:phenylalanine-tRNA ligase activity"/>
    <property type="evidence" value="ECO:0007669"/>
    <property type="project" value="UniProtKB-EC"/>
</dbReference>
<dbReference type="Proteomes" id="UP001174909">
    <property type="component" value="Unassembled WGS sequence"/>
</dbReference>
<evidence type="ECO:0000256" key="1">
    <source>
        <dbReference type="ARBA" id="ARBA00004305"/>
    </source>
</evidence>
<dbReference type="InterPro" id="IPR005121">
    <property type="entry name" value="Fdx_antiC-bd"/>
</dbReference>
<comment type="caution">
    <text evidence="15">The sequence shown here is derived from an EMBL/GenBank/DDBJ whole genome shotgun (WGS) entry which is preliminary data.</text>
</comment>
<keyword evidence="9" id="KW-0496">Mitochondrion</keyword>
<evidence type="ECO:0000259" key="14">
    <source>
        <dbReference type="PROSITE" id="PS51447"/>
    </source>
</evidence>
<dbReference type="PANTHER" id="PTHR11538:SF41">
    <property type="entry name" value="PHENYLALANINE--TRNA LIGASE, MITOCHONDRIAL"/>
    <property type="match status" value="1"/>
</dbReference>
<dbReference type="InterPro" id="IPR036690">
    <property type="entry name" value="Fdx_antiC-bd_sf"/>
</dbReference>
<keyword evidence="16" id="KW-1185">Reference proteome</keyword>
<dbReference type="SUPFAM" id="SSF54991">
    <property type="entry name" value="Anticodon-binding domain of PheRS"/>
    <property type="match status" value="1"/>
</dbReference>
<dbReference type="FunFam" id="3.30.70.380:FF:000002">
    <property type="entry name" value="phenylalanine--tRNA ligase, mitochondrial"/>
    <property type="match status" value="1"/>
</dbReference>
<dbReference type="Gene3D" id="3.30.70.380">
    <property type="entry name" value="Ferrodoxin-fold anticodon-binding domain"/>
    <property type="match status" value="1"/>
</dbReference>
<evidence type="ECO:0000256" key="4">
    <source>
        <dbReference type="ARBA" id="ARBA00022598"/>
    </source>
</evidence>
<dbReference type="PROSITE" id="PS50862">
    <property type="entry name" value="AA_TRNA_LIGASE_II"/>
    <property type="match status" value="1"/>
</dbReference>
<keyword evidence="8" id="KW-0809">Transit peptide</keyword>
<evidence type="ECO:0000256" key="10">
    <source>
        <dbReference type="ARBA" id="ARBA00023146"/>
    </source>
</evidence>
<evidence type="ECO:0000256" key="8">
    <source>
        <dbReference type="ARBA" id="ARBA00022946"/>
    </source>
</evidence>
<evidence type="ECO:0000256" key="9">
    <source>
        <dbReference type="ARBA" id="ARBA00023128"/>
    </source>
</evidence>
<dbReference type="Pfam" id="PF03147">
    <property type="entry name" value="FDX-ACB"/>
    <property type="match status" value="1"/>
</dbReference>
<sequence>MVSSSLQSKIFRRFFNARWLNYIHSTRRCYAIAAEESLAVQVAGRDFVRDSMTNVTPTVLSRVGRNLHQIPQHPLNIIKQRIVAHFQRSYAAPTGTPIFAHFDDLSPVVTTEQNFDSLLVPTDHASRSRSDNYYVNAPMYCGHTPLLTSEISWKGFDSFNRHELFSGCEKPEQLGLFEREPSLAVETCDKQAVHTMDSVKLTELSLKQTLTELVGELFGPETQMRWTPDYFPFTHPSYQLEVEYGGEWLEVLGSGVMQQAILDGSGAGDKIGWAFGLGLDRLAMLLFAIPDIRLFWSTDPRFLEQFRSVTLDPATDISFKPFSKYPSCYKDVAFWLPENAGDYVENDFFELVRSIGGDLVEKVELMDRFCHPVSSRVSHMYRIVYCSMERTLTNEEVNDLQDTLREGCLK</sequence>
<keyword evidence="4 15" id="KW-0436">Ligase</keyword>